<organism evidence="6 7">
    <name type="scientific">Streptomyces xanthochromogenes</name>
    <dbReference type="NCBI Taxonomy" id="67384"/>
    <lineage>
        <taxon>Bacteria</taxon>
        <taxon>Bacillati</taxon>
        <taxon>Actinomycetota</taxon>
        <taxon>Actinomycetes</taxon>
        <taxon>Kitasatosporales</taxon>
        <taxon>Streptomycetaceae</taxon>
        <taxon>Streptomyces</taxon>
    </lineage>
</organism>
<dbReference type="Gene3D" id="1.20.120.1220">
    <property type="match status" value="1"/>
</dbReference>
<dbReference type="Proteomes" id="UP000600946">
    <property type="component" value="Unassembled WGS sequence"/>
</dbReference>
<evidence type="ECO:0000256" key="2">
    <source>
        <dbReference type="RuleBase" id="RU003793"/>
    </source>
</evidence>
<feature type="transmembrane region" description="Helical" evidence="4">
    <location>
        <begin position="110"/>
        <end position="130"/>
    </location>
</feature>
<evidence type="ECO:0000256" key="3">
    <source>
        <dbReference type="SAM" id="MobiDB-lite"/>
    </source>
</evidence>
<dbReference type="PRINTS" id="PR00864">
    <property type="entry name" value="PREPILNPTASE"/>
</dbReference>
<feature type="transmembrane region" description="Helical" evidence="4">
    <location>
        <begin position="162"/>
        <end position="182"/>
    </location>
</feature>
<evidence type="ECO:0000313" key="7">
    <source>
        <dbReference type="Proteomes" id="UP000600946"/>
    </source>
</evidence>
<feature type="transmembrane region" description="Helical" evidence="4">
    <location>
        <begin position="136"/>
        <end position="155"/>
    </location>
</feature>
<dbReference type="PANTHER" id="PTHR30487">
    <property type="entry name" value="TYPE 4 PREPILIN-LIKE PROTEINS LEADER PEPTIDE-PROCESSING ENZYME"/>
    <property type="match status" value="1"/>
</dbReference>
<keyword evidence="4" id="KW-1133">Transmembrane helix</keyword>
<feature type="domain" description="Prepilin type IV endopeptidase peptidase" evidence="5">
    <location>
        <begin position="115"/>
        <end position="225"/>
    </location>
</feature>
<sequence>MSGRRSRRPDGHPGPVNTTPVHTTLTLAAAAWGAGAGYLLGRPRYRLSVEPGEPWRDDCPAGHPLAGWLGPARCRDCDAGAVHGRPLRAVLVGAFACAALAAATGARPELAVWLLLAPCAVLLCLVDLAVRRLPDVLTLPLAGAAAALLGLAALLPGHAGSWSTALLGGLALGGGYLVLFLINPAGLGFGDVKLALGLGTALGWYGWPVLIAGALFGLVLGAVYGVGLLLFRRASRKAAFPLGPFLIAGALGGLLLGGAAG</sequence>
<accession>A0ABQ3ARV6</accession>
<comment type="caution">
    <text evidence="6">The sequence shown here is derived from an EMBL/GenBank/DDBJ whole genome shotgun (WGS) entry which is preliminary data.</text>
</comment>
<dbReference type="InterPro" id="IPR050882">
    <property type="entry name" value="Prepilin_peptidase/N-MTase"/>
</dbReference>
<reference evidence="7" key="1">
    <citation type="journal article" date="2019" name="Int. J. Syst. Evol. Microbiol.">
        <title>The Global Catalogue of Microorganisms (GCM) 10K type strain sequencing project: providing services to taxonomists for standard genome sequencing and annotation.</title>
        <authorList>
            <consortium name="The Broad Institute Genomics Platform"/>
            <consortium name="The Broad Institute Genome Sequencing Center for Infectious Disease"/>
            <person name="Wu L."/>
            <person name="Ma J."/>
        </authorList>
    </citation>
    <scope>NUCLEOTIDE SEQUENCE [LARGE SCALE GENOMIC DNA]</scope>
    <source>
        <strain evidence="7">JCM 4594</strain>
    </source>
</reference>
<dbReference type="Pfam" id="PF01478">
    <property type="entry name" value="Peptidase_A24"/>
    <property type="match status" value="1"/>
</dbReference>
<evidence type="ECO:0000256" key="1">
    <source>
        <dbReference type="ARBA" id="ARBA00005801"/>
    </source>
</evidence>
<evidence type="ECO:0000256" key="4">
    <source>
        <dbReference type="SAM" id="Phobius"/>
    </source>
</evidence>
<comment type="similarity">
    <text evidence="1 2">Belongs to the peptidase A24 family.</text>
</comment>
<gene>
    <name evidence="6" type="ORF">GCM10010326_70620</name>
</gene>
<dbReference type="EMBL" id="BMUU01000018">
    <property type="protein sequence ID" value="GGY65880.1"/>
    <property type="molecule type" value="Genomic_DNA"/>
</dbReference>
<feature type="transmembrane region" description="Helical" evidence="4">
    <location>
        <begin position="202"/>
        <end position="231"/>
    </location>
</feature>
<evidence type="ECO:0000259" key="5">
    <source>
        <dbReference type="Pfam" id="PF01478"/>
    </source>
</evidence>
<dbReference type="InterPro" id="IPR000045">
    <property type="entry name" value="Prepilin_IV_endopep_pep"/>
</dbReference>
<name>A0ABQ3ARV6_9ACTN</name>
<feature type="region of interest" description="Disordered" evidence="3">
    <location>
        <begin position="1"/>
        <end position="20"/>
    </location>
</feature>
<protein>
    <submittedName>
        <fullName evidence="6">Prepilin peptidase</fullName>
    </submittedName>
</protein>
<keyword evidence="7" id="KW-1185">Reference proteome</keyword>
<proteinExistence type="inferred from homology"/>
<evidence type="ECO:0000313" key="6">
    <source>
        <dbReference type="EMBL" id="GGY65880.1"/>
    </source>
</evidence>
<dbReference type="PANTHER" id="PTHR30487:SF0">
    <property type="entry name" value="PREPILIN LEADER PEPTIDASE_N-METHYLTRANSFERASE-RELATED"/>
    <property type="match status" value="1"/>
</dbReference>
<keyword evidence="4" id="KW-0812">Transmembrane</keyword>
<keyword evidence="4" id="KW-0472">Membrane</keyword>
<dbReference type="InterPro" id="IPR014032">
    <property type="entry name" value="Peptidase_A24A_bac"/>
</dbReference>
<feature type="transmembrane region" description="Helical" evidence="4">
    <location>
        <begin position="238"/>
        <end position="260"/>
    </location>
</feature>